<feature type="transmembrane region" description="Helical" evidence="7">
    <location>
        <begin position="105"/>
        <end position="127"/>
    </location>
</feature>
<comment type="caution">
    <text evidence="9">The sequence shown here is derived from an EMBL/GenBank/DDBJ whole genome shotgun (WGS) entry which is preliminary data.</text>
</comment>
<feature type="transmembrane region" description="Helical" evidence="7">
    <location>
        <begin position="166"/>
        <end position="185"/>
    </location>
</feature>
<dbReference type="InterPro" id="IPR036259">
    <property type="entry name" value="MFS_trans_sf"/>
</dbReference>
<dbReference type="InterPro" id="IPR011701">
    <property type="entry name" value="MFS"/>
</dbReference>
<proteinExistence type="inferred from homology"/>
<feature type="transmembrane region" description="Helical" evidence="7">
    <location>
        <begin position="257"/>
        <end position="276"/>
    </location>
</feature>
<feature type="transmembrane region" description="Helical" evidence="7">
    <location>
        <begin position="80"/>
        <end position="99"/>
    </location>
</feature>
<dbReference type="Pfam" id="PF07690">
    <property type="entry name" value="MFS_1"/>
    <property type="match status" value="1"/>
</dbReference>
<dbReference type="GO" id="GO:0012505">
    <property type="term" value="C:endomembrane system"/>
    <property type="evidence" value="ECO:0007669"/>
    <property type="project" value="UniProtKB-SubCell"/>
</dbReference>
<dbReference type="RefSeq" id="WP_133796185.1">
    <property type="nucleotide sequence ID" value="NZ_SOCA01000006.1"/>
</dbReference>
<dbReference type="OrthoDB" id="9783757at2"/>
<feature type="transmembrane region" description="Helical" evidence="7">
    <location>
        <begin position="15"/>
        <end position="34"/>
    </location>
</feature>
<feature type="transmembrane region" description="Helical" evidence="7">
    <location>
        <begin position="348"/>
        <end position="370"/>
    </location>
</feature>
<dbReference type="PANTHER" id="PTHR23514:SF3">
    <property type="entry name" value="BYPASS OF STOP CODON PROTEIN 6"/>
    <property type="match status" value="1"/>
</dbReference>
<accession>A0A4R7RSV1</accession>
<feature type="domain" description="Major facilitator superfamily (MFS) profile" evidence="8">
    <location>
        <begin position="15"/>
        <end position="495"/>
    </location>
</feature>
<evidence type="ECO:0000256" key="7">
    <source>
        <dbReference type="SAM" id="Phobius"/>
    </source>
</evidence>
<name>A0A4R7RSV1_9BACT</name>
<dbReference type="GO" id="GO:0016020">
    <property type="term" value="C:membrane"/>
    <property type="evidence" value="ECO:0007669"/>
    <property type="project" value="TreeGrafter"/>
</dbReference>
<gene>
    <name evidence="9" type="ORF">EI77_03155</name>
</gene>
<evidence type="ECO:0000256" key="3">
    <source>
        <dbReference type="ARBA" id="ARBA00022448"/>
    </source>
</evidence>
<evidence type="ECO:0000256" key="4">
    <source>
        <dbReference type="ARBA" id="ARBA00022692"/>
    </source>
</evidence>
<feature type="transmembrane region" description="Helical" evidence="7">
    <location>
        <begin position="139"/>
        <end position="160"/>
    </location>
</feature>
<feature type="transmembrane region" description="Helical" evidence="7">
    <location>
        <begin position="233"/>
        <end position="250"/>
    </location>
</feature>
<feature type="transmembrane region" description="Helical" evidence="7">
    <location>
        <begin position="206"/>
        <end position="227"/>
    </location>
</feature>
<dbReference type="InterPro" id="IPR020846">
    <property type="entry name" value="MFS_dom"/>
</dbReference>
<dbReference type="Gene3D" id="1.20.1250.20">
    <property type="entry name" value="MFS general substrate transporter like domains"/>
    <property type="match status" value="1"/>
</dbReference>
<feature type="transmembrane region" description="Helical" evidence="7">
    <location>
        <begin position="382"/>
        <end position="403"/>
    </location>
</feature>
<dbReference type="AlphaFoldDB" id="A0A4R7RSV1"/>
<dbReference type="PANTHER" id="PTHR23514">
    <property type="entry name" value="BYPASS OF STOP CODON PROTEIN 6"/>
    <property type="match status" value="1"/>
</dbReference>
<keyword evidence="4 7" id="KW-0812">Transmembrane</keyword>
<comment type="subcellular location">
    <subcellularLocation>
        <location evidence="1">Endomembrane system</location>
        <topology evidence="1">Multi-pass membrane protein</topology>
    </subcellularLocation>
</comment>
<evidence type="ECO:0000313" key="9">
    <source>
        <dbReference type="EMBL" id="TDU68038.1"/>
    </source>
</evidence>
<feature type="transmembrane region" description="Helical" evidence="7">
    <location>
        <begin position="296"/>
        <end position="315"/>
    </location>
</feature>
<keyword evidence="5 7" id="KW-1133">Transmembrane helix</keyword>
<evidence type="ECO:0000256" key="1">
    <source>
        <dbReference type="ARBA" id="ARBA00004127"/>
    </source>
</evidence>
<feature type="transmembrane region" description="Helical" evidence="7">
    <location>
        <begin position="322"/>
        <end position="342"/>
    </location>
</feature>
<evidence type="ECO:0000313" key="10">
    <source>
        <dbReference type="Proteomes" id="UP000295662"/>
    </source>
</evidence>
<dbReference type="SUPFAM" id="SSF103473">
    <property type="entry name" value="MFS general substrate transporter"/>
    <property type="match status" value="2"/>
</dbReference>
<protein>
    <submittedName>
        <fullName evidence="9">MFS transporter</fullName>
    </submittedName>
</protein>
<dbReference type="Proteomes" id="UP000295662">
    <property type="component" value="Unassembled WGS sequence"/>
</dbReference>
<dbReference type="PROSITE" id="PS50850">
    <property type="entry name" value="MFS"/>
    <property type="match status" value="1"/>
</dbReference>
<feature type="transmembrane region" description="Helical" evidence="7">
    <location>
        <begin position="54"/>
        <end position="73"/>
    </location>
</feature>
<keyword evidence="6 7" id="KW-0472">Membrane</keyword>
<evidence type="ECO:0000256" key="5">
    <source>
        <dbReference type="ARBA" id="ARBA00022989"/>
    </source>
</evidence>
<sequence>MTTVSTSTTKPDMKLFWACFIALVATSFVFGVRANTMVQLQDAFNLSEQQKGNIGGAGMWPFAISIIFFSLIIDRIGYKLVALFAIACHTISLVLTVQATGYSSFYWATLLIAIANGSVEAFVNPVVATMFPREKAKWLNILHAGWPAGLALGALSTVLLEGQNWQTKYSMCFIPLVIYAILTLPRMFPVNERVAAGVSYRDMLREVGGVGFFILGSLLYFAIMQMAGKEVSLASSALMGVVIGIAAFIYTRSPGNWLFLVVLITIGPLATTELGTDGWMPDLLTLNGPGADFPNFATWIFVYVSTIMTVLRFYAGPIVHRFSPIGLLVIGTVIAITGLLMLSHSVGWAILGASTVYALGKTFLWSTTLGMTSEQFPKGGALTLNGVSAVGVLFLGVLGSPYIGYQQDLAMEKKLSSSENAALYAQVKGEPKKGMFGLTPTLDQEKIQALPPAEQKQLEAVQATTKRSAFTTIAILPTFMLVCYLGLFFWFRSRGGYKPVEIGAGH</sequence>
<evidence type="ECO:0000256" key="6">
    <source>
        <dbReference type="ARBA" id="ARBA00023136"/>
    </source>
</evidence>
<evidence type="ECO:0000256" key="2">
    <source>
        <dbReference type="ARBA" id="ARBA00008335"/>
    </source>
</evidence>
<organism evidence="9 10">
    <name type="scientific">Prosthecobacter fusiformis</name>
    <dbReference type="NCBI Taxonomy" id="48464"/>
    <lineage>
        <taxon>Bacteria</taxon>
        <taxon>Pseudomonadati</taxon>
        <taxon>Verrucomicrobiota</taxon>
        <taxon>Verrucomicrobiia</taxon>
        <taxon>Verrucomicrobiales</taxon>
        <taxon>Verrucomicrobiaceae</taxon>
        <taxon>Prosthecobacter</taxon>
    </lineage>
</organism>
<keyword evidence="3" id="KW-0813">Transport</keyword>
<dbReference type="InterPro" id="IPR051788">
    <property type="entry name" value="MFS_Transporter"/>
</dbReference>
<dbReference type="EMBL" id="SOCA01000006">
    <property type="protein sequence ID" value="TDU68038.1"/>
    <property type="molecule type" value="Genomic_DNA"/>
</dbReference>
<dbReference type="GO" id="GO:0022857">
    <property type="term" value="F:transmembrane transporter activity"/>
    <property type="evidence" value="ECO:0007669"/>
    <property type="project" value="InterPro"/>
</dbReference>
<evidence type="ECO:0000259" key="8">
    <source>
        <dbReference type="PROSITE" id="PS50850"/>
    </source>
</evidence>
<feature type="transmembrane region" description="Helical" evidence="7">
    <location>
        <begin position="469"/>
        <end position="491"/>
    </location>
</feature>
<comment type="similarity">
    <text evidence="2">Belongs to the major facilitator superfamily.</text>
</comment>
<reference evidence="9 10" key="1">
    <citation type="submission" date="2019-03" db="EMBL/GenBank/DDBJ databases">
        <title>Genomic Encyclopedia of Archaeal and Bacterial Type Strains, Phase II (KMG-II): from individual species to whole genera.</title>
        <authorList>
            <person name="Goeker M."/>
        </authorList>
    </citation>
    <scope>NUCLEOTIDE SEQUENCE [LARGE SCALE GENOMIC DNA]</scope>
    <source>
        <strain evidence="9 10">ATCC 25309</strain>
    </source>
</reference>
<keyword evidence="10" id="KW-1185">Reference proteome</keyword>